<feature type="compositionally biased region" description="Polar residues" evidence="2">
    <location>
        <begin position="252"/>
        <end position="263"/>
    </location>
</feature>
<keyword evidence="1" id="KW-0175">Coiled coil</keyword>
<keyword evidence="4" id="KW-1185">Reference proteome</keyword>
<sequence length="307" mass="34918">MGTSTTASPSSSSSSENGPSRPDIIDGFEKKSVALLDYVNNLEAQLEQLRASYEHKEARLLADRAALESELSQRLSRLLSDKKGLEEKVVLSNEHHNRSQKILLAEERKRISSDEVAKALKLDLCAAQDLLQTERSHCKELEEKISHLKDQIRSREHNYNRHKLKDERERAKLEEDISVLKKKLSLGWILGCLSEVYLRLDDEKENSKRDEVISDLLKNLERPLDLETIEKEVKQILHGHDSSPSHRRKNSPSKQANGENLLSGSLADRMDSLASYSTDKCRPCRLMRSALEQEHEHHNSEKLAGSS</sequence>
<reference evidence="3" key="1">
    <citation type="submission" date="2021-08" db="EMBL/GenBank/DDBJ databases">
        <title>WGS assembly of Ceratopteris richardii.</title>
        <authorList>
            <person name="Marchant D.B."/>
            <person name="Chen G."/>
            <person name="Jenkins J."/>
            <person name="Shu S."/>
            <person name="Leebens-Mack J."/>
            <person name="Grimwood J."/>
            <person name="Schmutz J."/>
            <person name="Soltis P."/>
            <person name="Soltis D."/>
            <person name="Chen Z.-H."/>
        </authorList>
    </citation>
    <scope>NUCLEOTIDE SEQUENCE</scope>
    <source>
        <strain evidence="3">Whitten #5841</strain>
        <tissue evidence="3">Leaf</tissue>
    </source>
</reference>
<feature type="region of interest" description="Disordered" evidence="2">
    <location>
        <begin position="1"/>
        <end position="25"/>
    </location>
</feature>
<feature type="coiled-coil region" evidence="1">
    <location>
        <begin position="39"/>
        <end position="88"/>
    </location>
</feature>
<evidence type="ECO:0000313" key="3">
    <source>
        <dbReference type="EMBL" id="KAH7300322.1"/>
    </source>
</evidence>
<evidence type="ECO:0000256" key="2">
    <source>
        <dbReference type="SAM" id="MobiDB-lite"/>
    </source>
</evidence>
<feature type="compositionally biased region" description="Low complexity" evidence="2">
    <location>
        <begin position="1"/>
        <end position="15"/>
    </location>
</feature>
<feature type="coiled-coil region" evidence="1">
    <location>
        <begin position="131"/>
        <end position="183"/>
    </location>
</feature>
<organism evidence="3 4">
    <name type="scientific">Ceratopteris richardii</name>
    <name type="common">Triangle waterfern</name>
    <dbReference type="NCBI Taxonomy" id="49495"/>
    <lineage>
        <taxon>Eukaryota</taxon>
        <taxon>Viridiplantae</taxon>
        <taxon>Streptophyta</taxon>
        <taxon>Embryophyta</taxon>
        <taxon>Tracheophyta</taxon>
        <taxon>Polypodiopsida</taxon>
        <taxon>Polypodiidae</taxon>
        <taxon>Polypodiales</taxon>
        <taxon>Pteridineae</taxon>
        <taxon>Pteridaceae</taxon>
        <taxon>Parkerioideae</taxon>
        <taxon>Ceratopteris</taxon>
    </lineage>
</organism>
<gene>
    <name evidence="3" type="ORF">KP509_24G056200</name>
</gene>
<dbReference type="AlphaFoldDB" id="A0A8T2RVA8"/>
<proteinExistence type="predicted"/>
<evidence type="ECO:0000256" key="1">
    <source>
        <dbReference type="SAM" id="Coils"/>
    </source>
</evidence>
<dbReference type="Proteomes" id="UP000825935">
    <property type="component" value="Chromosome 24"/>
</dbReference>
<comment type="caution">
    <text evidence="3">The sequence shown here is derived from an EMBL/GenBank/DDBJ whole genome shotgun (WGS) entry which is preliminary data.</text>
</comment>
<accession>A0A8T2RVA8</accession>
<protein>
    <submittedName>
        <fullName evidence="3">Uncharacterized protein</fullName>
    </submittedName>
</protein>
<name>A0A8T2RVA8_CERRI</name>
<evidence type="ECO:0000313" key="4">
    <source>
        <dbReference type="Proteomes" id="UP000825935"/>
    </source>
</evidence>
<dbReference type="OrthoDB" id="1922865at2759"/>
<feature type="region of interest" description="Disordered" evidence="2">
    <location>
        <begin position="237"/>
        <end position="264"/>
    </location>
</feature>
<dbReference type="EMBL" id="CM035429">
    <property type="protein sequence ID" value="KAH7300322.1"/>
    <property type="molecule type" value="Genomic_DNA"/>
</dbReference>